<dbReference type="EMBL" id="LOEE01000030">
    <property type="protein sequence ID" value="KXG75854.1"/>
    <property type="molecule type" value="Genomic_DNA"/>
</dbReference>
<sequence length="251" mass="27481">MPNSATVAYNSNYGIYEVKVNGKVVYGTENSTQANTIKDRLNRIFTDSNRDLDFITPSYANGSYVVCCPKVRSNVNEITYLYDTSDGSNGWRHYKEKLYEPTHWADSTSASGQTAILTISNSTTAPWYNALYTANLIRSAITLNFNDAGGNITCRQLKVPSNTKGTVVSVISNSARCDVYGVPCQGTEPGTTSACPELGYRAQNILNTTTLSGEVFHPQDLTAAITSSDNWYTLYNNKFVKVTKSTFAGSN</sequence>
<accession>A0A140L5M9</accession>
<comment type="caution">
    <text evidence="1">The sequence shown here is derived from an EMBL/GenBank/DDBJ whole genome shotgun (WGS) entry which is preliminary data.</text>
</comment>
<keyword evidence="2" id="KW-1185">Reference proteome</keyword>
<dbReference type="OrthoDB" id="2988992at2"/>
<dbReference type="AlphaFoldDB" id="A0A140L5M9"/>
<gene>
    <name evidence="1" type="ORF">AN619_13170</name>
</gene>
<evidence type="ECO:0000313" key="1">
    <source>
        <dbReference type="EMBL" id="KXG75854.1"/>
    </source>
</evidence>
<evidence type="ECO:0000313" key="2">
    <source>
        <dbReference type="Proteomes" id="UP000070456"/>
    </source>
</evidence>
<proteinExistence type="predicted"/>
<dbReference type="RefSeq" id="WP_068555924.1">
    <property type="nucleotide sequence ID" value="NZ_LOEE01000030.1"/>
</dbReference>
<name>A0A140L5M9_9FIRM</name>
<protein>
    <submittedName>
        <fullName evidence="1">Uncharacterized protein</fullName>
    </submittedName>
</protein>
<dbReference type="Proteomes" id="UP000070456">
    <property type="component" value="Unassembled WGS sequence"/>
</dbReference>
<organism evidence="1 2">
    <name type="scientific">Thermotalea metallivorans</name>
    <dbReference type="NCBI Taxonomy" id="520762"/>
    <lineage>
        <taxon>Bacteria</taxon>
        <taxon>Bacillati</taxon>
        <taxon>Bacillota</taxon>
        <taxon>Clostridia</taxon>
        <taxon>Peptostreptococcales</taxon>
        <taxon>Thermotaleaceae</taxon>
        <taxon>Thermotalea</taxon>
    </lineage>
</organism>
<reference evidence="1 2" key="1">
    <citation type="submission" date="2015-12" db="EMBL/GenBank/DDBJ databases">
        <title>Draft genome sequence of the thermoanaerobe Thermotalea metallivorans, an isolate from the runoff channel of the Great Artesian Basin, Australia.</title>
        <authorList>
            <person name="Patel B.K."/>
        </authorList>
    </citation>
    <scope>NUCLEOTIDE SEQUENCE [LARGE SCALE GENOMIC DNA]</scope>
    <source>
        <strain evidence="1 2">B2-1</strain>
    </source>
</reference>